<protein>
    <submittedName>
        <fullName evidence="2">Uncharacterized protein</fullName>
    </submittedName>
</protein>
<evidence type="ECO:0000313" key="2">
    <source>
        <dbReference type="EMBL" id="KGN30237.1"/>
    </source>
</evidence>
<sequence>MYMRRTSPREGSGQSRSASAPLPTGQALTVLNTDPSDNDETPPD</sequence>
<reference evidence="2 3" key="1">
    <citation type="submission" date="2013-08" db="EMBL/GenBank/DDBJ databases">
        <title>The genome sequence of Knoellia sinensis.</title>
        <authorList>
            <person name="Zhu W."/>
            <person name="Wang G."/>
        </authorList>
    </citation>
    <scope>NUCLEOTIDE SEQUENCE [LARGE SCALE GENOMIC DNA]</scope>
    <source>
        <strain evidence="2 3">KCTC 19936</strain>
    </source>
</reference>
<keyword evidence="3" id="KW-1185">Reference proteome</keyword>
<organism evidence="2 3">
    <name type="scientific">Knoellia sinensis KCTC 19936</name>
    <dbReference type="NCBI Taxonomy" id="1385520"/>
    <lineage>
        <taxon>Bacteria</taxon>
        <taxon>Bacillati</taxon>
        <taxon>Actinomycetota</taxon>
        <taxon>Actinomycetes</taxon>
        <taxon>Micrococcales</taxon>
        <taxon>Intrasporangiaceae</taxon>
        <taxon>Knoellia</taxon>
    </lineage>
</organism>
<accession>A0A0A0J263</accession>
<dbReference type="STRING" id="1385520.N802_09580"/>
<evidence type="ECO:0000256" key="1">
    <source>
        <dbReference type="SAM" id="MobiDB-lite"/>
    </source>
</evidence>
<name>A0A0A0J263_9MICO</name>
<evidence type="ECO:0000313" key="3">
    <source>
        <dbReference type="Proteomes" id="UP000030002"/>
    </source>
</evidence>
<dbReference type="EMBL" id="AVPJ01000021">
    <property type="protein sequence ID" value="KGN30237.1"/>
    <property type="molecule type" value="Genomic_DNA"/>
</dbReference>
<feature type="region of interest" description="Disordered" evidence="1">
    <location>
        <begin position="1"/>
        <end position="44"/>
    </location>
</feature>
<dbReference type="Proteomes" id="UP000030002">
    <property type="component" value="Unassembled WGS sequence"/>
</dbReference>
<comment type="caution">
    <text evidence="2">The sequence shown here is derived from an EMBL/GenBank/DDBJ whole genome shotgun (WGS) entry which is preliminary data.</text>
</comment>
<proteinExistence type="predicted"/>
<gene>
    <name evidence="2" type="ORF">N802_09580</name>
</gene>
<dbReference type="AlphaFoldDB" id="A0A0A0J263"/>
<feature type="compositionally biased region" description="Polar residues" evidence="1">
    <location>
        <begin position="26"/>
        <end position="35"/>
    </location>
</feature>